<dbReference type="EMBL" id="JABVXQ010000002">
    <property type="protein sequence ID" value="KAF6125305.1"/>
    <property type="molecule type" value="Genomic_DNA"/>
</dbReference>
<name>A0A834ELC8_9CHIR</name>
<accession>A0A834ELC8</accession>
<feature type="transmembrane region" description="Helical" evidence="2">
    <location>
        <begin position="127"/>
        <end position="150"/>
    </location>
</feature>
<evidence type="ECO:0000256" key="1">
    <source>
        <dbReference type="SAM" id="MobiDB-lite"/>
    </source>
</evidence>
<feature type="compositionally biased region" description="Low complexity" evidence="1">
    <location>
        <begin position="1"/>
        <end position="10"/>
    </location>
</feature>
<evidence type="ECO:0000256" key="2">
    <source>
        <dbReference type="SAM" id="Phobius"/>
    </source>
</evidence>
<protein>
    <submittedName>
        <fullName evidence="3">Uncharacterized protein</fullName>
    </submittedName>
</protein>
<evidence type="ECO:0000313" key="4">
    <source>
        <dbReference type="Proteomes" id="UP000664940"/>
    </source>
</evidence>
<keyword evidence="2" id="KW-1133">Transmembrane helix</keyword>
<dbReference type="Proteomes" id="UP000664940">
    <property type="component" value="Unassembled WGS sequence"/>
</dbReference>
<reference evidence="3 4" key="1">
    <citation type="journal article" date="2020" name="Nature">
        <title>Six reference-quality genomes reveal evolution of bat adaptations.</title>
        <authorList>
            <person name="Jebb D."/>
            <person name="Huang Z."/>
            <person name="Pippel M."/>
            <person name="Hughes G.M."/>
            <person name="Lavrichenko K."/>
            <person name="Devanna P."/>
            <person name="Winkler S."/>
            <person name="Jermiin L.S."/>
            <person name="Skirmuntt E.C."/>
            <person name="Katzourakis A."/>
            <person name="Burkitt-Gray L."/>
            <person name="Ray D.A."/>
            <person name="Sullivan K.A.M."/>
            <person name="Roscito J.G."/>
            <person name="Kirilenko B.M."/>
            <person name="Davalos L.M."/>
            <person name="Corthals A.P."/>
            <person name="Power M.L."/>
            <person name="Jones G."/>
            <person name="Ransome R.D."/>
            <person name="Dechmann D.K.N."/>
            <person name="Locatelli A.G."/>
            <person name="Puechmaille S.J."/>
            <person name="Fedrigo O."/>
            <person name="Jarvis E.D."/>
            <person name="Hiller M."/>
            <person name="Vernes S.C."/>
            <person name="Myers E.W."/>
            <person name="Teeling E.C."/>
        </authorList>
    </citation>
    <scope>NUCLEOTIDE SEQUENCE [LARGE SCALE GENOMIC DNA]</scope>
    <source>
        <strain evidence="3">Bat1K_MPI-CBG_1</strain>
    </source>
</reference>
<sequence>MGGRGSSSSPRRSRGKCGVSHNAPVAGRLTDSVRKQHWGLRKPILLNFKKVYLTALHYNISHFIAQDSPQATGGFALELTSPGVTLGQLLSDVGICKAQFPCCLTKLKHNLHPELRCEIKLPEITSLPGFLCFPLLLLPLPYWFLLVTLFK</sequence>
<keyword evidence="2" id="KW-0812">Transmembrane</keyword>
<keyword evidence="2" id="KW-0472">Membrane</keyword>
<organism evidence="3 4">
    <name type="scientific">Phyllostomus discolor</name>
    <name type="common">pale spear-nosed bat</name>
    <dbReference type="NCBI Taxonomy" id="89673"/>
    <lineage>
        <taxon>Eukaryota</taxon>
        <taxon>Metazoa</taxon>
        <taxon>Chordata</taxon>
        <taxon>Craniata</taxon>
        <taxon>Vertebrata</taxon>
        <taxon>Euteleostomi</taxon>
        <taxon>Mammalia</taxon>
        <taxon>Eutheria</taxon>
        <taxon>Laurasiatheria</taxon>
        <taxon>Chiroptera</taxon>
        <taxon>Yangochiroptera</taxon>
        <taxon>Phyllostomidae</taxon>
        <taxon>Phyllostominae</taxon>
        <taxon>Phyllostomus</taxon>
    </lineage>
</organism>
<comment type="caution">
    <text evidence="3">The sequence shown here is derived from an EMBL/GenBank/DDBJ whole genome shotgun (WGS) entry which is preliminary data.</text>
</comment>
<proteinExistence type="predicted"/>
<dbReference type="AlphaFoldDB" id="A0A834ELC8"/>
<gene>
    <name evidence="3" type="ORF">HJG60_009813</name>
</gene>
<evidence type="ECO:0000313" key="3">
    <source>
        <dbReference type="EMBL" id="KAF6125305.1"/>
    </source>
</evidence>
<feature type="region of interest" description="Disordered" evidence="1">
    <location>
        <begin position="1"/>
        <end position="23"/>
    </location>
</feature>